<feature type="domain" description="Methylated-DNA-[protein]-cysteine S-methyltransferase DNA binding" evidence="9">
    <location>
        <begin position="83"/>
        <end position="161"/>
    </location>
</feature>
<evidence type="ECO:0000313" key="11">
    <source>
        <dbReference type="Proteomes" id="UP000525298"/>
    </source>
</evidence>
<keyword evidence="4 10" id="KW-0489">Methyltransferase</keyword>
<evidence type="ECO:0000256" key="6">
    <source>
        <dbReference type="ARBA" id="ARBA00022763"/>
    </source>
</evidence>
<keyword evidence="5 10" id="KW-0808">Transferase</keyword>
<dbReference type="Gene3D" id="1.10.10.10">
    <property type="entry name" value="Winged helix-like DNA-binding domain superfamily/Winged helix DNA-binding domain"/>
    <property type="match status" value="1"/>
</dbReference>
<dbReference type="PANTHER" id="PTHR10815:SF13">
    <property type="entry name" value="METHYLATED-DNA--PROTEIN-CYSTEINE METHYLTRANSFERASE"/>
    <property type="match status" value="1"/>
</dbReference>
<evidence type="ECO:0000259" key="9">
    <source>
        <dbReference type="Pfam" id="PF01035"/>
    </source>
</evidence>
<dbReference type="Pfam" id="PF01035">
    <property type="entry name" value="DNA_binding_1"/>
    <property type="match status" value="1"/>
</dbReference>
<dbReference type="EC" id="2.1.1.63" evidence="3"/>
<comment type="caution">
    <text evidence="10">The sequence shown here is derived from an EMBL/GenBank/DDBJ whole genome shotgun (WGS) entry which is preliminary data.</text>
</comment>
<dbReference type="Proteomes" id="UP000525298">
    <property type="component" value="Unassembled WGS sequence"/>
</dbReference>
<evidence type="ECO:0000256" key="1">
    <source>
        <dbReference type="ARBA" id="ARBA00001286"/>
    </source>
</evidence>
<protein>
    <recommendedName>
        <fullName evidence="3">methylated-DNA--[protein]-cysteine S-methyltransferase</fullName>
        <ecNumber evidence="3">2.1.1.63</ecNumber>
    </recommendedName>
</protein>
<dbReference type="SUPFAM" id="SSF46767">
    <property type="entry name" value="Methylated DNA-protein cysteine methyltransferase, C-terminal domain"/>
    <property type="match status" value="1"/>
</dbReference>
<dbReference type="AlphaFoldDB" id="A0A7W0HJZ2"/>
<organism evidence="10 11">
    <name type="scientific">Desulfosalsimonas propionicica</name>
    <dbReference type="NCBI Taxonomy" id="332175"/>
    <lineage>
        <taxon>Bacteria</taxon>
        <taxon>Pseudomonadati</taxon>
        <taxon>Thermodesulfobacteriota</taxon>
        <taxon>Desulfobacteria</taxon>
        <taxon>Desulfobacterales</taxon>
        <taxon>Desulfosalsimonadaceae</taxon>
        <taxon>Desulfosalsimonas</taxon>
    </lineage>
</organism>
<accession>A0A7W0HJZ2</accession>
<dbReference type="InterPro" id="IPR014048">
    <property type="entry name" value="MethylDNA_cys_MeTrfase_DNA-bd"/>
</dbReference>
<keyword evidence="11" id="KW-1185">Reference proteome</keyword>
<name>A0A7W0HJZ2_9BACT</name>
<dbReference type="GO" id="GO:0003908">
    <property type="term" value="F:methylated-DNA-[protein]-cysteine S-methyltransferase activity"/>
    <property type="evidence" value="ECO:0007669"/>
    <property type="project" value="UniProtKB-EC"/>
</dbReference>
<keyword evidence="7" id="KW-0234">DNA repair</keyword>
<evidence type="ECO:0000256" key="4">
    <source>
        <dbReference type="ARBA" id="ARBA00022603"/>
    </source>
</evidence>
<evidence type="ECO:0000256" key="8">
    <source>
        <dbReference type="ARBA" id="ARBA00049348"/>
    </source>
</evidence>
<dbReference type="RefSeq" id="WP_181550403.1">
    <property type="nucleotide sequence ID" value="NZ_JACDUS010000002.1"/>
</dbReference>
<evidence type="ECO:0000256" key="3">
    <source>
        <dbReference type="ARBA" id="ARBA00011918"/>
    </source>
</evidence>
<comment type="similarity">
    <text evidence="2">Belongs to the MGMT family.</text>
</comment>
<dbReference type="FunFam" id="1.10.10.10:FF:000214">
    <property type="entry name" value="Methylated-DNA--protein-cysteine methyltransferase"/>
    <property type="match status" value="1"/>
</dbReference>
<reference evidence="10 11" key="1">
    <citation type="submission" date="2020-07" db="EMBL/GenBank/DDBJ databases">
        <title>Genomic Encyclopedia of Type Strains, Phase IV (KMG-IV): sequencing the most valuable type-strain genomes for metagenomic binning, comparative biology and taxonomic classification.</title>
        <authorList>
            <person name="Goeker M."/>
        </authorList>
    </citation>
    <scope>NUCLEOTIDE SEQUENCE [LARGE SCALE GENOMIC DNA]</scope>
    <source>
        <strain evidence="10 11">DSM 17721</strain>
    </source>
</reference>
<dbReference type="InterPro" id="IPR036388">
    <property type="entry name" value="WH-like_DNA-bd_sf"/>
</dbReference>
<keyword evidence="6" id="KW-0227">DNA damage</keyword>
<evidence type="ECO:0000256" key="5">
    <source>
        <dbReference type="ARBA" id="ARBA00022679"/>
    </source>
</evidence>
<dbReference type="EMBL" id="JACDUS010000002">
    <property type="protein sequence ID" value="MBA2880744.1"/>
    <property type="molecule type" value="Genomic_DNA"/>
</dbReference>
<dbReference type="GO" id="GO:0006281">
    <property type="term" value="P:DNA repair"/>
    <property type="evidence" value="ECO:0007669"/>
    <property type="project" value="UniProtKB-KW"/>
</dbReference>
<comment type="catalytic activity">
    <reaction evidence="8">
        <text>a 6-O-methyl-2'-deoxyguanosine in DNA + L-cysteinyl-[protein] = S-methyl-L-cysteinyl-[protein] + a 2'-deoxyguanosine in DNA</text>
        <dbReference type="Rhea" id="RHEA:24000"/>
        <dbReference type="Rhea" id="RHEA-COMP:10131"/>
        <dbReference type="Rhea" id="RHEA-COMP:10132"/>
        <dbReference type="Rhea" id="RHEA-COMP:11367"/>
        <dbReference type="Rhea" id="RHEA-COMP:11368"/>
        <dbReference type="ChEBI" id="CHEBI:29950"/>
        <dbReference type="ChEBI" id="CHEBI:82612"/>
        <dbReference type="ChEBI" id="CHEBI:85445"/>
        <dbReference type="ChEBI" id="CHEBI:85448"/>
        <dbReference type="EC" id="2.1.1.63"/>
    </reaction>
</comment>
<dbReference type="PANTHER" id="PTHR10815">
    <property type="entry name" value="METHYLATED-DNA--PROTEIN-CYSTEINE METHYLTRANSFERASE"/>
    <property type="match status" value="1"/>
</dbReference>
<proteinExistence type="inferred from homology"/>
<comment type="catalytic activity">
    <reaction evidence="1">
        <text>a 4-O-methyl-thymidine in DNA + L-cysteinyl-[protein] = a thymidine in DNA + S-methyl-L-cysteinyl-[protein]</text>
        <dbReference type="Rhea" id="RHEA:53428"/>
        <dbReference type="Rhea" id="RHEA-COMP:10131"/>
        <dbReference type="Rhea" id="RHEA-COMP:10132"/>
        <dbReference type="Rhea" id="RHEA-COMP:13555"/>
        <dbReference type="Rhea" id="RHEA-COMP:13556"/>
        <dbReference type="ChEBI" id="CHEBI:29950"/>
        <dbReference type="ChEBI" id="CHEBI:82612"/>
        <dbReference type="ChEBI" id="CHEBI:137386"/>
        <dbReference type="ChEBI" id="CHEBI:137387"/>
        <dbReference type="EC" id="2.1.1.63"/>
    </reaction>
</comment>
<dbReference type="NCBIfam" id="TIGR00589">
    <property type="entry name" value="ogt"/>
    <property type="match status" value="1"/>
</dbReference>
<evidence type="ECO:0000256" key="2">
    <source>
        <dbReference type="ARBA" id="ARBA00008711"/>
    </source>
</evidence>
<evidence type="ECO:0000256" key="7">
    <source>
        <dbReference type="ARBA" id="ARBA00023204"/>
    </source>
</evidence>
<evidence type="ECO:0000313" key="10">
    <source>
        <dbReference type="EMBL" id="MBA2880744.1"/>
    </source>
</evidence>
<gene>
    <name evidence="10" type="ORF">HNR65_001062</name>
</gene>
<dbReference type="InterPro" id="IPR036217">
    <property type="entry name" value="MethylDNA_cys_MeTrfase_DNAb"/>
</dbReference>
<dbReference type="GO" id="GO:0032259">
    <property type="term" value="P:methylation"/>
    <property type="evidence" value="ECO:0007669"/>
    <property type="project" value="UniProtKB-KW"/>
</dbReference>
<sequence length="172" mass="18931">MLCFSVHTWMGTVFVAAQTHPFDLQRVFLPGRPQGPGLSGLGFDFQQCPPAMAVTKMIHDYFEFCRPIATPWQWLSPERLTPLQQQVLRLTAEIPCGQVRSYRDIAVKLGKSGAARFVGNTLAANPWPLLIACHRVVRSNGETGGFGGGSLMKKKLLAHEAGNKDPALVHSY</sequence>
<dbReference type="CDD" id="cd06445">
    <property type="entry name" value="ATase"/>
    <property type="match status" value="1"/>
</dbReference>